<feature type="non-terminal residue" evidence="5">
    <location>
        <position position="1"/>
    </location>
</feature>
<dbReference type="GO" id="GO:0048046">
    <property type="term" value="C:apoplast"/>
    <property type="evidence" value="ECO:0007669"/>
    <property type="project" value="UniProtKB-SubCell"/>
</dbReference>
<protein>
    <recommendedName>
        <fullName evidence="4">Dirigent protein</fullName>
    </recommendedName>
</protein>
<dbReference type="InterPro" id="IPR004265">
    <property type="entry name" value="Dirigent"/>
</dbReference>
<keyword evidence="6" id="KW-1185">Reference proteome</keyword>
<sequence>KPEANSMKLGRLQGLVTFANFEELAPIMNLIVVFTSGTYSGSTLSLVGRNSISDQYRQMAIVGGTGVFQMARGCVNLSTYSIDSATEHVVLEYNLYVVYEKFRESSELSNM</sequence>
<evidence type="ECO:0000313" key="5">
    <source>
        <dbReference type="EMBL" id="CAA3004250.1"/>
    </source>
</evidence>
<evidence type="ECO:0000256" key="4">
    <source>
        <dbReference type="RuleBase" id="RU363099"/>
    </source>
</evidence>
<dbReference type="PANTHER" id="PTHR21495">
    <property type="entry name" value="NUCLEOPORIN-RELATED"/>
    <property type="match status" value="1"/>
</dbReference>
<dbReference type="InterPro" id="IPR044859">
    <property type="entry name" value="Allene_oxi_cyc_Dirigent"/>
</dbReference>
<dbReference type="EMBL" id="CACTIH010006139">
    <property type="protein sequence ID" value="CAA3004250.1"/>
    <property type="molecule type" value="Genomic_DNA"/>
</dbReference>
<dbReference type="Gramene" id="OE9A057355T1">
    <property type="protein sequence ID" value="OE9A057355C1"/>
    <property type="gene ID" value="OE9A057355"/>
</dbReference>
<comment type="similarity">
    <text evidence="1 4">Belongs to the plant dirigent protein family.</text>
</comment>
<dbReference type="Proteomes" id="UP000594638">
    <property type="component" value="Unassembled WGS sequence"/>
</dbReference>
<evidence type="ECO:0000256" key="1">
    <source>
        <dbReference type="ARBA" id="ARBA00010746"/>
    </source>
</evidence>
<dbReference type="AlphaFoldDB" id="A0A8S0TIB9"/>
<dbReference type="OrthoDB" id="1864232at2759"/>
<comment type="subcellular location">
    <subcellularLocation>
        <location evidence="4">Secreted</location>
        <location evidence="4">Extracellular space</location>
        <location evidence="4">Apoplast</location>
    </subcellularLocation>
</comment>
<organism evidence="5 6">
    <name type="scientific">Olea europaea subsp. europaea</name>
    <dbReference type="NCBI Taxonomy" id="158383"/>
    <lineage>
        <taxon>Eukaryota</taxon>
        <taxon>Viridiplantae</taxon>
        <taxon>Streptophyta</taxon>
        <taxon>Embryophyta</taxon>
        <taxon>Tracheophyta</taxon>
        <taxon>Spermatophyta</taxon>
        <taxon>Magnoliopsida</taxon>
        <taxon>eudicotyledons</taxon>
        <taxon>Gunneridae</taxon>
        <taxon>Pentapetalae</taxon>
        <taxon>asterids</taxon>
        <taxon>lamiids</taxon>
        <taxon>Lamiales</taxon>
        <taxon>Oleaceae</taxon>
        <taxon>Oleeae</taxon>
        <taxon>Olea</taxon>
    </lineage>
</organism>
<dbReference type="GO" id="GO:0009699">
    <property type="term" value="P:phenylpropanoid biosynthetic process"/>
    <property type="evidence" value="ECO:0007669"/>
    <property type="project" value="UniProtKB-ARBA"/>
</dbReference>
<dbReference type="Pfam" id="PF03018">
    <property type="entry name" value="Dirigent"/>
    <property type="match status" value="1"/>
</dbReference>
<evidence type="ECO:0000256" key="3">
    <source>
        <dbReference type="ARBA" id="ARBA00022525"/>
    </source>
</evidence>
<keyword evidence="4" id="KW-0052">Apoplast</keyword>
<name>A0A8S0TIB9_OLEEU</name>
<evidence type="ECO:0000256" key="2">
    <source>
        <dbReference type="ARBA" id="ARBA00011738"/>
    </source>
</evidence>
<comment type="function">
    <text evidence="4">Dirigent proteins impart stereoselectivity on the phenoxy radical-coupling reaction, yielding optically active lignans from two molecules of coniferyl alcohol in the biosynthesis of lignans, flavonolignans, and alkaloids and thus plays a central role in plant secondary metabolism.</text>
</comment>
<dbReference type="Gene3D" id="2.40.480.10">
    <property type="entry name" value="Allene oxide cyclase-like"/>
    <property type="match status" value="1"/>
</dbReference>
<gene>
    <name evidence="5" type="ORF">OLEA9_A057355</name>
</gene>
<comment type="subunit">
    <text evidence="2 4">Homodimer.</text>
</comment>
<accession>A0A8S0TIB9</accession>
<proteinExistence type="inferred from homology"/>
<evidence type="ECO:0000313" key="6">
    <source>
        <dbReference type="Proteomes" id="UP000594638"/>
    </source>
</evidence>
<comment type="caution">
    <text evidence="5">The sequence shown here is derived from an EMBL/GenBank/DDBJ whole genome shotgun (WGS) entry which is preliminary data.</text>
</comment>
<keyword evidence="3 4" id="KW-0964">Secreted</keyword>
<reference evidence="5 6" key="1">
    <citation type="submission" date="2019-12" db="EMBL/GenBank/DDBJ databases">
        <authorList>
            <person name="Alioto T."/>
            <person name="Alioto T."/>
            <person name="Gomez Garrido J."/>
        </authorList>
    </citation>
    <scope>NUCLEOTIDE SEQUENCE [LARGE SCALE GENOMIC DNA]</scope>
</reference>